<keyword evidence="1" id="KW-1133">Transmembrane helix</keyword>
<feature type="transmembrane region" description="Helical" evidence="1">
    <location>
        <begin position="16"/>
        <end position="36"/>
    </location>
</feature>
<accession>A0ABT2RJB2</accession>
<protein>
    <submittedName>
        <fullName evidence="2">NusG domain II-containing protein</fullName>
    </submittedName>
</protein>
<dbReference type="EMBL" id="JAOQJU010000002">
    <property type="protein sequence ID" value="MCU6685426.1"/>
    <property type="molecule type" value="Genomic_DNA"/>
</dbReference>
<dbReference type="RefSeq" id="WP_262574627.1">
    <property type="nucleotide sequence ID" value="NZ_JAOQJU010000002.1"/>
</dbReference>
<comment type="caution">
    <text evidence="2">The sequence shown here is derived from an EMBL/GenBank/DDBJ whole genome shotgun (WGS) entry which is preliminary data.</text>
</comment>
<reference evidence="2 3" key="1">
    <citation type="journal article" date="2021" name="ISME Commun">
        <title>Automated analysis of genomic sequences facilitates high-throughput and comprehensive description of bacteria.</title>
        <authorList>
            <person name="Hitch T.C.A."/>
        </authorList>
    </citation>
    <scope>NUCLEOTIDE SEQUENCE [LARGE SCALE GENOMIC DNA]</scope>
    <source>
        <strain evidence="2 3">Sanger_03</strain>
    </source>
</reference>
<evidence type="ECO:0000256" key="1">
    <source>
        <dbReference type="SAM" id="Phobius"/>
    </source>
</evidence>
<proteinExistence type="predicted"/>
<evidence type="ECO:0000313" key="3">
    <source>
        <dbReference type="Proteomes" id="UP001652431"/>
    </source>
</evidence>
<name>A0ABT2RJB2_9FIRM</name>
<keyword evidence="1" id="KW-0472">Membrane</keyword>
<gene>
    <name evidence="2" type="ORF">OCV99_02465</name>
</gene>
<dbReference type="Proteomes" id="UP001652431">
    <property type="component" value="Unassembled WGS sequence"/>
</dbReference>
<dbReference type="Gene3D" id="2.60.320.10">
    <property type="entry name" value="N-utilization substance G protein NusG, insert domain"/>
    <property type="match status" value="1"/>
</dbReference>
<sequence>MECDEYKMTGLKKKDFLLIIIVICAALVVWAAFTFFRGTDTGSVVVKVDGEIEAVYSLGENREVAINGGTNILKISDGTADITKADCPDQICVKQRSIAADHESIICLPNKVVVEISSDRESGIDASTN</sequence>
<dbReference type="Pfam" id="PF07009">
    <property type="entry name" value="NusG_II"/>
    <property type="match status" value="1"/>
</dbReference>
<keyword evidence="1" id="KW-0812">Transmembrane</keyword>
<keyword evidence="3" id="KW-1185">Reference proteome</keyword>
<dbReference type="InterPro" id="IPR038690">
    <property type="entry name" value="NusG_2_sf"/>
</dbReference>
<organism evidence="2 3">
    <name type="scientific">Dorea acetigenes</name>
    <dbReference type="NCBI Taxonomy" id="2981787"/>
    <lineage>
        <taxon>Bacteria</taxon>
        <taxon>Bacillati</taxon>
        <taxon>Bacillota</taxon>
        <taxon>Clostridia</taxon>
        <taxon>Lachnospirales</taxon>
        <taxon>Lachnospiraceae</taxon>
        <taxon>Dorea</taxon>
    </lineage>
</organism>
<dbReference type="CDD" id="cd09911">
    <property type="entry name" value="Lin0431_like"/>
    <property type="match status" value="1"/>
</dbReference>
<evidence type="ECO:0000313" key="2">
    <source>
        <dbReference type="EMBL" id="MCU6685426.1"/>
    </source>
</evidence>